<accession>A0AAN7ZBT7</accession>
<keyword evidence="4" id="KW-1185">Reference proteome</keyword>
<organism evidence="3 4">
    <name type="scientific">Pyrocoelia pectoralis</name>
    <dbReference type="NCBI Taxonomy" id="417401"/>
    <lineage>
        <taxon>Eukaryota</taxon>
        <taxon>Metazoa</taxon>
        <taxon>Ecdysozoa</taxon>
        <taxon>Arthropoda</taxon>
        <taxon>Hexapoda</taxon>
        <taxon>Insecta</taxon>
        <taxon>Pterygota</taxon>
        <taxon>Neoptera</taxon>
        <taxon>Endopterygota</taxon>
        <taxon>Coleoptera</taxon>
        <taxon>Polyphaga</taxon>
        <taxon>Elateriformia</taxon>
        <taxon>Elateroidea</taxon>
        <taxon>Lampyridae</taxon>
        <taxon>Lampyrinae</taxon>
        <taxon>Pyrocoelia</taxon>
    </lineage>
</organism>
<keyword evidence="1" id="KW-0472">Membrane</keyword>
<keyword evidence="1" id="KW-0812">Transmembrane</keyword>
<dbReference type="InterPro" id="IPR008906">
    <property type="entry name" value="HATC_C_dom"/>
</dbReference>
<sequence length="168" mass="18957">MTHCRNLELALTNKNVSDINAIELADELSILSTMIPNKKSPSEVLQFISELNFAPNVSVALRILLTLPISAASGERSFSELKLIKNFLRTNTTQHRLSGLAMISIEHELCNSIDFNNIKIFRTKSAQKVILLMLALCLFHGFLCPFLVLVFWLYYVATRHIPIPCEVL</sequence>
<evidence type="ECO:0000313" key="3">
    <source>
        <dbReference type="EMBL" id="KAK5637907.1"/>
    </source>
</evidence>
<dbReference type="GO" id="GO:0046983">
    <property type="term" value="F:protein dimerization activity"/>
    <property type="evidence" value="ECO:0007669"/>
    <property type="project" value="InterPro"/>
</dbReference>
<feature type="domain" description="HAT C-terminal dimerisation" evidence="2">
    <location>
        <begin position="42"/>
        <end position="109"/>
    </location>
</feature>
<dbReference type="AlphaFoldDB" id="A0AAN7ZBT7"/>
<dbReference type="Proteomes" id="UP001329430">
    <property type="component" value="Unassembled WGS sequence"/>
</dbReference>
<comment type="caution">
    <text evidence="3">The sequence shown here is derived from an EMBL/GenBank/DDBJ whole genome shotgun (WGS) entry which is preliminary data.</text>
</comment>
<keyword evidence="1" id="KW-1133">Transmembrane helix</keyword>
<evidence type="ECO:0000256" key="1">
    <source>
        <dbReference type="SAM" id="Phobius"/>
    </source>
</evidence>
<evidence type="ECO:0000313" key="4">
    <source>
        <dbReference type="Proteomes" id="UP001329430"/>
    </source>
</evidence>
<dbReference type="PANTHER" id="PTHR45749">
    <property type="match status" value="1"/>
</dbReference>
<proteinExistence type="predicted"/>
<reference evidence="3 4" key="1">
    <citation type="journal article" date="2024" name="Insects">
        <title>An Improved Chromosome-Level Genome Assembly of the Firefly Pyrocoelia pectoralis.</title>
        <authorList>
            <person name="Fu X."/>
            <person name="Meyer-Rochow V.B."/>
            <person name="Ballantyne L."/>
            <person name="Zhu X."/>
        </authorList>
    </citation>
    <scope>NUCLEOTIDE SEQUENCE [LARGE SCALE GENOMIC DNA]</scope>
    <source>
        <strain evidence="3">XCY_ONT2</strain>
    </source>
</reference>
<gene>
    <name evidence="3" type="ORF">RI129_000135</name>
</gene>
<evidence type="ECO:0000259" key="2">
    <source>
        <dbReference type="Pfam" id="PF05699"/>
    </source>
</evidence>
<protein>
    <recommendedName>
        <fullName evidence="2">HAT C-terminal dimerisation domain-containing protein</fullName>
    </recommendedName>
</protein>
<dbReference type="PANTHER" id="PTHR45749:SF35">
    <property type="entry name" value="AC-LIKE TRANSPOSASE-RELATED"/>
    <property type="match status" value="1"/>
</dbReference>
<feature type="transmembrane region" description="Helical" evidence="1">
    <location>
        <begin position="129"/>
        <end position="155"/>
    </location>
</feature>
<name>A0AAN7ZBT7_9COLE</name>
<dbReference type="Pfam" id="PF05699">
    <property type="entry name" value="Dimer_Tnp_hAT"/>
    <property type="match status" value="1"/>
</dbReference>
<dbReference type="EMBL" id="JAVRBK010000014">
    <property type="protein sequence ID" value="KAK5637907.1"/>
    <property type="molecule type" value="Genomic_DNA"/>
</dbReference>